<sequence>MQPQNVDDAGPSKATGKAWQERPFTVVRWGWIALPATLWGLALILLVGTILTTVRENTILWKGSSLAAFSHPLTEDVQDKFSDVVSPREMMKIAEKLDVRWEKTDRGYKLVQPYETA</sequence>
<dbReference type="OrthoDB" id="5376804at2759"/>
<name>A0A0D1YYD8_9EURO</name>
<evidence type="ECO:0000313" key="3">
    <source>
        <dbReference type="Proteomes" id="UP000053599"/>
    </source>
</evidence>
<organism evidence="2 3">
    <name type="scientific">Exophiala sideris</name>
    <dbReference type="NCBI Taxonomy" id="1016849"/>
    <lineage>
        <taxon>Eukaryota</taxon>
        <taxon>Fungi</taxon>
        <taxon>Dikarya</taxon>
        <taxon>Ascomycota</taxon>
        <taxon>Pezizomycotina</taxon>
        <taxon>Eurotiomycetes</taxon>
        <taxon>Chaetothyriomycetidae</taxon>
        <taxon>Chaetothyriales</taxon>
        <taxon>Herpotrichiellaceae</taxon>
        <taxon>Exophiala</taxon>
    </lineage>
</organism>
<dbReference type="AlphaFoldDB" id="A0A0D1YYD8"/>
<evidence type="ECO:0000256" key="1">
    <source>
        <dbReference type="SAM" id="Phobius"/>
    </source>
</evidence>
<dbReference type="STRING" id="1016849.A0A0D1YYD8"/>
<keyword evidence="1" id="KW-1133">Transmembrane helix</keyword>
<keyword evidence="1" id="KW-0472">Membrane</keyword>
<evidence type="ECO:0000313" key="2">
    <source>
        <dbReference type="EMBL" id="KIV87612.1"/>
    </source>
</evidence>
<dbReference type="HOGENOM" id="CLU_2084861_0_0_1"/>
<dbReference type="PANTHER" id="PTHR35394:SF5">
    <property type="entry name" value="DUF3176 DOMAIN-CONTAINING PROTEIN"/>
    <property type="match status" value="1"/>
</dbReference>
<feature type="transmembrane region" description="Helical" evidence="1">
    <location>
        <begin position="29"/>
        <end position="54"/>
    </location>
</feature>
<proteinExistence type="predicted"/>
<dbReference type="PANTHER" id="PTHR35394">
    <property type="entry name" value="DUF3176 DOMAIN-CONTAINING PROTEIN"/>
    <property type="match status" value="1"/>
</dbReference>
<protein>
    <submittedName>
        <fullName evidence="2">Uncharacterized protein</fullName>
    </submittedName>
</protein>
<dbReference type="Proteomes" id="UP000053599">
    <property type="component" value="Unassembled WGS sequence"/>
</dbReference>
<keyword evidence="1" id="KW-0812">Transmembrane</keyword>
<dbReference type="EMBL" id="KN846951">
    <property type="protein sequence ID" value="KIV87612.1"/>
    <property type="molecule type" value="Genomic_DNA"/>
</dbReference>
<reference evidence="2 3" key="1">
    <citation type="submission" date="2015-01" db="EMBL/GenBank/DDBJ databases">
        <title>The Genome Sequence of Exophiala sideris CBS121828.</title>
        <authorList>
            <consortium name="The Broad Institute Genomics Platform"/>
            <person name="Cuomo C."/>
            <person name="de Hoog S."/>
            <person name="Gorbushina A."/>
            <person name="Stielow B."/>
            <person name="Teixiera M."/>
            <person name="Abouelleil A."/>
            <person name="Chapman S.B."/>
            <person name="Priest M."/>
            <person name="Young S.K."/>
            <person name="Wortman J."/>
            <person name="Nusbaum C."/>
            <person name="Birren B."/>
        </authorList>
    </citation>
    <scope>NUCLEOTIDE SEQUENCE [LARGE SCALE GENOMIC DNA]</scope>
    <source>
        <strain evidence="2 3">CBS 121828</strain>
    </source>
</reference>
<gene>
    <name evidence="2" type="ORF">PV11_03146</name>
</gene>
<accession>A0A0D1YYD8</accession>